<gene>
    <name evidence="2" type="ORF">ACFQ3C_08545</name>
</gene>
<protein>
    <submittedName>
        <fullName evidence="2">Uncharacterized protein</fullName>
    </submittedName>
</protein>
<dbReference type="Proteomes" id="UP001597151">
    <property type="component" value="Unassembled WGS sequence"/>
</dbReference>
<feature type="transmembrane region" description="Helical" evidence="1">
    <location>
        <begin position="16"/>
        <end position="34"/>
    </location>
</feature>
<organism evidence="2 3">
    <name type="scientific">Seohaeicola saemankumensis</name>
    <dbReference type="NCBI Taxonomy" id="481181"/>
    <lineage>
        <taxon>Bacteria</taxon>
        <taxon>Pseudomonadati</taxon>
        <taxon>Pseudomonadota</taxon>
        <taxon>Alphaproteobacteria</taxon>
        <taxon>Rhodobacterales</taxon>
        <taxon>Roseobacteraceae</taxon>
        <taxon>Seohaeicola</taxon>
    </lineage>
</organism>
<comment type="caution">
    <text evidence="2">The sequence shown here is derived from an EMBL/GenBank/DDBJ whole genome shotgun (WGS) entry which is preliminary data.</text>
</comment>
<dbReference type="EMBL" id="JBHTKR010000003">
    <property type="protein sequence ID" value="MFD1194718.1"/>
    <property type="molecule type" value="Genomic_DNA"/>
</dbReference>
<keyword evidence="1" id="KW-0472">Membrane</keyword>
<sequence>MVILKVTPEIARRARLAGLFYLVIIVADLGAVSIQRNTRFTGLQYQDDVGILEADAIRDLMLGQFRFLDGVCEHYRC</sequence>
<evidence type="ECO:0000256" key="1">
    <source>
        <dbReference type="SAM" id="Phobius"/>
    </source>
</evidence>
<name>A0ABW3TC97_9RHOB</name>
<keyword evidence="3" id="KW-1185">Reference proteome</keyword>
<keyword evidence="1" id="KW-0812">Transmembrane</keyword>
<keyword evidence="1" id="KW-1133">Transmembrane helix</keyword>
<accession>A0ABW3TC97</accession>
<reference evidence="3" key="1">
    <citation type="journal article" date="2019" name="Int. J. Syst. Evol. Microbiol.">
        <title>The Global Catalogue of Microorganisms (GCM) 10K type strain sequencing project: providing services to taxonomists for standard genome sequencing and annotation.</title>
        <authorList>
            <consortium name="The Broad Institute Genomics Platform"/>
            <consortium name="The Broad Institute Genome Sequencing Center for Infectious Disease"/>
            <person name="Wu L."/>
            <person name="Ma J."/>
        </authorList>
    </citation>
    <scope>NUCLEOTIDE SEQUENCE [LARGE SCALE GENOMIC DNA]</scope>
    <source>
        <strain evidence="3">CCUG 55328</strain>
    </source>
</reference>
<evidence type="ECO:0000313" key="3">
    <source>
        <dbReference type="Proteomes" id="UP001597151"/>
    </source>
</evidence>
<dbReference type="RefSeq" id="WP_380790555.1">
    <property type="nucleotide sequence ID" value="NZ_JBHTKR010000003.1"/>
</dbReference>
<evidence type="ECO:0000313" key="2">
    <source>
        <dbReference type="EMBL" id="MFD1194718.1"/>
    </source>
</evidence>
<proteinExistence type="predicted"/>